<dbReference type="Proteomes" id="UP000266385">
    <property type="component" value="Unassembled WGS sequence"/>
</dbReference>
<keyword evidence="4" id="KW-1185">Reference proteome</keyword>
<name>A0A399RQS2_9PROT</name>
<comment type="caution">
    <text evidence="3">The sequence shown here is derived from an EMBL/GenBank/DDBJ whole genome shotgun (WGS) entry which is preliminary data.</text>
</comment>
<dbReference type="GO" id="GO:0004475">
    <property type="term" value="F:mannose-1-phosphate guanylyltransferase (GTP) activity"/>
    <property type="evidence" value="ECO:0007669"/>
    <property type="project" value="UniProtKB-EC"/>
</dbReference>
<proteinExistence type="predicted"/>
<evidence type="ECO:0000259" key="1">
    <source>
        <dbReference type="Pfam" id="PF00483"/>
    </source>
</evidence>
<dbReference type="InterPro" id="IPR005835">
    <property type="entry name" value="NTP_transferase_dom"/>
</dbReference>
<evidence type="ECO:0000259" key="2">
    <source>
        <dbReference type="Pfam" id="PF22640"/>
    </source>
</evidence>
<dbReference type="InterPro" id="IPR051161">
    <property type="entry name" value="Mannose-6P_isomerase_type2"/>
</dbReference>
<dbReference type="AlphaFoldDB" id="A0A399RQS2"/>
<dbReference type="CDD" id="cd02509">
    <property type="entry name" value="GDP-M1P_Guanylyltransferase"/>
    <property type="match status" value="1"/>
</dbReference>
<dbReference type="InterPro" id="IPR049577">
    <property type="entry name" value="GMPP_N"/>
</dbReference>
<dbReference type="Gene3D" id="3.90.550.10">
    <property type="entry name" value="Spore Coat Polysaccharide Biosynthesis Protein SpsA, Chain A"/>
    <property type="match status" value="1"/>
</dbReference>
<protein>
    <submittedName>
        <fullName evidence="3">Mannose-1-phosphate guanylyltransferase/mannose-6-phosphate isomerase</fullName>
        <ecNumber evidence="3">2.7.7.13</ecNumber>
    </submittedName>
</protein>
<evidence type="ECO:0000313" key="4">
    <source>
        <dbReference type="Proteomes" id="UP000266385"/>
    </source>
</evidence>
<keyword evidence="3" id="KW-0808">Transferase</keyword>
<dbReference type="SUPFAM" id="SSF159283">
    <property type="entry name" value="Guanosine diphospho-D-mannose pyrophosphorylase/mannose-6-phosphate isomerase linker domain"/>
    <property type="match status" value="1"/>
</dbReference>
<feature type="domain" description="MannoseP isomerase/GMP-like beta-helix" evidence="2">
    <location>
        <begin position="316"/>
        <end position="366"/>
    </location>
</feature>
<dbReference type="GO" id="GO:0016853">
    <property type="term" value="F:isomerase activity"/>
    <property type="evidence" value="ECO:0007669"/>
    <property type="project" value="UniProtKB-KW"/>
</dbReference>
<dbReference type="InterPro" id="IPR054566">
    <property type="entry name" value="ManC/GMP-like_b-helix"/>
</dbReference>
<dbReference type="Pfam" id="PF22640">
    <property type="entry name" value="ManC_GMP_beta-helix"/>
    <property type="match status" value="1"/>
</dbReference>
<dbReference type="EC" id="2.7.7.13" evidence="3"/>
<dbReference type="EMBL" id="QWFX01000005">
    <property type="protein sequence ID" value="RIJ32339.1"/>
    <property type="molecule type" value="Genomic_DNA"/>
</dbReference>
<dbReference type="GO" id="GO:0009298">
    <property type="term" value="P:GDP-mannose biosynthetic process"/>
    <property type="evidence" value="ECO:0007669"/>
    <property type="project" value="TreeGrafter"/>
</dbReference>
<sequence>MAGCNRRRDLAKGWSRPNWESLFMSVQIKPVVLCGGSGTRLWPLSKPDHPKQFLSLIGEETMLGMTLDRVRQSALDGLSFSTPLVIGSQRHGDLIDNLASSAEILLEPMGRNSAAPVAAAALASQPDELLLVLPADHDIADVSAFHEALSKGAAAASDGSVVTFGIIAATPETGYGYIEAASSDGAVIDVVRFVEKPDRPTAETYVASGKFFWNAGIFLFRAGDMLAAFEAHAPDILDSVKAAMPDAFNGQSDARKGTLGQAAFDTCRSESIDYAIIEHHRDLKVVPVDMGWSDIGDFRALWERSPKDENGNVIIGNVTAVDCRNCYIRAENRTISVAGQDNTVMVATADDFMICDMNSVQSVKALAKA</sequence>
<keyword evidence="3" id="KW-0548">Nucleotidyltransferase</keyword>
<dbReference type="PANTHER" id="PTHR46390">
    <property type="entry name" value="MANNOSE-1-PHOSPHATE GUANYLYLTRANSFERASE"/>
    <property type="match status" value="1"/>
</dbReference>
<evidence type="ECO:0000313" key="3">
    <source>
        <dbReference type="EMBL" id="RIJ32339.1"/>
    </source>
</evidence>
<accession>A0A399RQS2</accession>
<feature type="domain" description="Nucleotidyl transferase" evidence="1">
    <location>
        <begin position="29"/>
        <end position="309"/>
    </location>
</feature>
<dbReference type="Pfam" id="PF00483">
    <property type="entry name" value="NTP_transferase"/>
    <property type="match status" value="1"/>
</dbReference>
<keyword evidence="3" id="KW-0413">Isomerase</keyword>
<organism evidence="3 4">
    <name type="scientific">Henriciella mobilis</name>
    <dbReference type="NCBI Taxonomy" id="2305467"/>
    <lineage>
        <taxon>Bacteria</taxon>
        <taxon>Pseudomonadati</taxon>
        <taxon>Pseudomonadota</taxon>
        <taxon>Alphaproteobacteria</taxon>
        <taxon>Hyphomonadales</taxon>
        <taxon>Hyphomonadaceae</taxon>
        <taxon>Henriciella</taxon>
    </lineage>
</organism>
<dbReference type="PANTHER" id="PTHR46390:SF1">
    <property type="entry name" value="MANNOSE-1-PHOSPHATE GUANYLYLTRANSFERASE"/>
    <property type="match status" value="1"/>
</dbReference>
<dbReference type="InterPro" id="IPR029044">
    <property type="entry name" value="Nucleotide-diphossugar_trans"/>
</dbReference>
<dbReference type="SUPFAM" id="SSF53448">
    <property type="entry name" value="Nucleotide-diphospho-sugar transferases"/>
    <property type="match status" value="1"/>
</dbReference>
<gene>
    <name evidence="3" type="primary">cpsB</name>
    <name evidence="3" type="ORF">D1223_00275</name>
</gene>
<reference evidence="3 4" key="1">
    <citation type="submission" date="2018-08" db="EMBL/GenBank/DDBJ databases">
        <title>Henriciella mobilis sp. nov., isolated from seawater.</title>
        <authorList>
            <person name="Cheng H."/>
            <person name="Wu Y.-H."/>
            <person name="Xu X.-W."/>
            <person name="Guo L.-L."/>
        </authorList>
    </citation>
    <scope>NUCLEOTIDE SEQUENCE [LARGE SCALE GENOMIC DNA]</scope>
    <source>
        <strain evidence="3 4">JN25</strain>
    </source>
</reference>